<keyword evidence="12" id="KW-1185">Reference proteome</keyword>
<dbReference type="InterPro" id="IPR008598">
    <property type="entry name" value="Di19_Zn-bd"/>
</dbReference>
<proteinExistence type="inferred from homology"/>
<evidence type="ECO:0000256" key="5">
    <source>
        <dbReference type="ARBA" id="ARBA00022723"/>
    </source>
</evidence>
<feature type="region of interest" description="Disordered" evidence="9">
    <location>
        <begin position="341"/>
        <end position="361"/>
    </location>
</feature>
<keyword evidence="5" id="KW-0479">Metal-binding</keyword>
<dbReference type="InterPro" id="IPR050774">
    <property type="entry name" value="KCMF1/Dystrophin"/>
</dbReference>
<dbReference type="EMBL" id="JBAMIC010000003">
    <property type="protein sequence ID" value="KAK7109687.1"/>
    <property type="molecule type" value="Genomic_DNA"/>
</dbReference>
<accession>A0AAN9BQ53</accession>
<dbReference type="GO" id="GO:0008270">
    <property type="term" value="F:zinc ion binding"/>
    <property type="evidence" value="ECO:0007669"/>
    <property type="project" value="UniProtKB-KW"/>
</dbReference>
<evidence type="ECO:0000259" key="10">
    <source>
        <dbReference type="PROSITE" id="PS50135"/>
    </source>
</evidence>
<feature type="region of interest" description="Disordered" evidence="9">
    <location>
        <begin position="238"/>
        <end position="280"/>
    </location>
</feature>
<dbReference type="InterPro" id="IPR043145">
    <property type="entry name" value="Znf_ZZ_sf"/>
</dbReference>
<organism evidence="11 12">
    <name type="scientific">Littorina saxatilis</name>
    <dbReference type="NCBI Taxonomy" id="31220"/>
    <lineage>
        <taxon>Eukaryota</taxon>
        <taxon>Metazoa</taxon>
        <taxon>Spiralia</taxon>
        <taxon>Lophotrochozoa</taxon>
        <taxon>Mollusca</taxon>
        <taxon>Gastropoda</taxon>
        <taxon>Caenogastropoda</taxon>
        <taxon>Littorinimorpha</taxon>
        <taxon>Littorinoidea</taxon>
        <taxon>Littorinidae</taxon>
        <taxon>Littorina</taxon>
    </lineage>
</organism>
<feature type="domain" description="ZZ-type" evidence="10">
    <location>
        <begin position="4"/>
        <end position="60"/>
    </location>
</feature>
<dbReference type="SUPFAM" id="SSF57850">
    <property type="entry name" value="RING/U-box"/>
    <property type="match status" value="1"/>
</dbReference>
<evidence type="ECO:0000256" key="4">
    <source>
        <dbReference type="ARBA" id="ARBA00022679"/>
    </source>
</evidence>
<evidence type="ECO:0000256" key="3">
    <source>
        <dbReference type="ARBA" id="ARBA00012483"/>
    </source>
</evidence>
<reference evidence="11 12" key="1">
    <citation type="submission" date="2024-02" db="EMBL/GenBank/DDBJ databases">
        <title>Chromosome-scale genome assembly of the rough periwinkle Littorina saxatilis.</title>
        <authorList>
            <person name="De Jode A."/>
            <person name="Faria R."/>
            <person name="Formenti G."/>
            <person name="Sims Y."/>
            <person name="Smith T.P."/>
            <person name="Tracey A."/>
            <person name="Wood J.M.D."/>
            <person name="Zagrodzka Z.B."/>
            <person name="Johannesson K."/>
            <person name="Butlin R.K."/>
            <person name="Leder E.H."/>
        </authorList>
    </citation>
    <scope>NUCLEOTIDE SEQUENCE [LARGE SCALE GENOMIC DNA]</scope>
    <source>
        <strain evidence="11">Snail1</strain>
        <tissue evidence="11">Muscle</tissue>
    </source>
</reference>
<keyword evidence="4" id="KW-0808">Transferase</keyword>
<dbReference type="GO" id="GO:0099536">
    <property type="term" value="P:synaptic signaling"/>
    <property type="evidence" value="ECO:0007669"/>
    <property type="project" value="TreeGrafter"/>
</dbReference>
<dbReference type="CDD" id="cd02338">
    <property type="entry name" value="ZZ_PCMF_like"/>
    <property type="match status" value="1"/>
</dbReference>
<dbReference type="PANTHER" id="PTHR12268:SF13">
    <property type="entry name" value="E3 UBIQUITIN-PROTEIN LIGASE KCMF1"/>
    <property type="match status" value="1"/>
</dbReference>
<sequence length="546" mass="57446">MSRHEGVSCDSCLKGNFRGRRYKCLICYDYDLCATCYEAGATTTRHTTDHPVQCILTRSDFDMYYGGEALAAEQPQSFTCPYCCKMGYTEANLHEHVTAEHTDVSVEIVCPVCASLPGGDPNHVTDDFASHLALEHHTPRDFDEPPGLRHVRRIPHPGRGGGPRTRRGNMHFGSSANTLTGLSPSGRENMDPIAELLSQLSSVRNRAAAAQSVSSQLQQLEMQLQSTRFLTLSARQQLERMPRRQAEASKAPMGNNANPPLANPESALANSQSSNNSESQYLLAKMSEENSGSGNSGSNESQRVERNMFVQELLLSTLTEQLQLATHADDPFLLLDSLKSPETETEKKPTPTSPSGLVSGEGSSIATVMAGAMSTATSGRDGAGGGRNVATEAQCKSKSGGTQATVTLPASKSSCSSTSPSSSAARSLSGSGSASPVGASVQLEARSITLGAAASGSGIASPPSGHNVLSSRPPLLAAAPPSPPNPQPQGSTVNLNEHAMSPPARQAAANVSPRDANRLNPAAAKRSMLKHLPASRGATDMDPPPH</sequence>
<dbReference type="InterPro" id="IPR000433">
    <property type="entry name" value="Znf_ZZ"/>
</dbReference>
<evidence type="ECO:0000256" key="1">
    <source>
        <dbReference type="ARBA" id="ARBA00000900"/>
    </source>
</evidence>
<name>A0AAN9BQ53_9CAEN</name>
<dbReference type="PROSITE" id="PS01357">
    <property type="entry name" value="ZF_ZZ_1"/>
    <property type="match status" value="1"/>
</dbReference>
<protein>
    <recommendedName>
        <fullName evidence="3">RING-type E3 ubiquitin transferase</fullName>
        <ecNumber evidence="3">2.3.2.27</ecNumber>
    </recommendedName>
</protein>
<feature type="compositionally biased region" description="Low complexity" evidence="9">
    <location>
        <begin position="409"/>
        <end position="437"/>
    </location>
</feature>
<dbReference type="AlphaFoldDB" id="A0AAN9BQ53"/>
<evidence type="ECO:0000256" key="6">
    <source>
        <dbReference type="ARBA" id="ARBA00022771"/>
    </source>
</evidence>
<feature type="compositionally biased region" description="Polar residues" evidence="9">
    <location>
        <begin position="172"/>
        <end position="183"/>
    </location>
</feature>
<dbReference type="Pfam" id="PF00569">
    <property type="entry name" value="ZZ"/>
    <property type="match status" value="1"/>
</dbReference>
<dbReference type="Proteomes" id="UP001374579">
    <property type="component" value="Unassembled WGS sequence"/>
</dbReference>
<evidence type="ECO:0000256" key="2">
    <source>
        <dbReference type="ARBA" id="ARBA00010938"/>
    </source>
</evidence>
<feature type="compositionally biased region" description="Low complexity" evidence="9">
    <location>
        <begin position="454"/>
        <end position="479"/>
    </location>
</feature>
<dbReference type="SMART" id="SM00291">
    <property type="entry name" value="ZnF_ZZ"/>
    <property type="match status" value="1"/>
</dbReference>
<dbReference type="GO" id="GO:0045202">
    <property type="term" value="C:synapse"/>
    <property type="evidence" value="ECO:0007669"/>
    <property type="project" value="GOC"/>
</dbReference>
<dbReference type="PANTHER" id="PTHR12268">
    <property type="entry name" value="E3 UBIQUITIN-PROTEIN LIGASE KCMF1"/>
    <property type="match status" value="1"/>
</dbReference>
<gene>
    <name evidence="11" type="ORF">V1264_013684</name>
</gene>
<feature type="compositionally biased region" description="Polar residues" evidence="9">
    <location>
        <begin position="394"/>
        <end position="408"/>
    </location>
</feature>
<dbReference type="Gene3D" id="3.30.60.90">
    <property type="match status" value="1"/>
</dbReference>
<evidence type="ECO:0000256" key="7">
    <source>
        <dbReference type="ARBA" id="ARBA00022833"/>
    </source>
</evidence>
<feature type="region of interest" description="Disordered" evidence="9">
    <location>
        <begin position="375"/>
        <end position="437"/>
    </location>
</feature>
<dbReference type="Pfam" id="PF05605">
    <property type="entry name" value="zf-Di19"/>
    <property type="match status" value="1"/>
</dbReference>
<evidence type="ECO:0000313" key="11">
    <source>
        <dbReference type="EMBL" id="KAK7109687.1"/>
    </source>
</evidence>
<evidence type="ECO:0000256" key="8">
    <source>
        <dbReference type="PROSITE-ProRule" id="PRU00228"/>
    </source>
</evidence>
<comment type="similarity">
    <text evidence="2">Belongs to the KCMF1 family.</text>
</comment>
<feature type="compositionally biased region" description="Basic and acidic residues" evidence="9">
    <location>
        <begin position="238"/>
        <end position="247"/>
    </location>
</feature>
<comment type="catalytic activity">
    <reaction evidence="1">
        <text>S-ubiquitinyl-[E2 ubiquitin-conjugating enzyme]-L-cysteine + [acceptor protein]-L-lysine = [E2 ubiquitin-conjugating enzyme]-L-cysteine + N(6)-ubiquitinyl-[acceptor protein]-L-lysine.</text>
        <dbReference type="EC" id="2.3.2.27"/>
    </reaction>
</comment>
<feature type="compositionally biased region" description="Low complexity" evidence="9">
    <location>
        <begin position="265"/>
        <end position="280"/>
    </location>
</feature>
<evidence type="ECO:0000313" key="12">
    <source>
        <dbReference type="Proteomes" id="UP001374579"/>
    </source>
</evidence>
<keyword evidence="7" id="KW-0862">Zinc</keyword>
<dbReference type="GO" id="GO:0005886">
    <property type="term" value="C:plasma membrane"/>
    <property type="evidence" value="ECO:0007669"/>
    <property type="project" value="TreeGrafter"/>
</dbReference>
<feature type="region of interest" description="Disordered" evidence="9">
    <location>
        <begin position="454"/>
        <end position="546"/>
    </location>
</feature>
<comment type="caution">
    <text evidence="11">The sequence shown here is derived from an EMBL/GenBank/DDBJ whole genome shotgun (WGS) entry which is preliminary data.</text>
</comment>
<feature type="compositionally biased region" description="Basic and acidic residues" evidence="9">
    <location>
        <begin position="138"/>
        <end position="147"/>
    </location>
</feature>
<dbReference type="PROSITE" id="PS50135">
    <property type="entry name" value="ZF_ZZ_2"/>
    <property type="match status" value="1"/>
</dbReference>
<feature type="region of interest" description="Disordered" evidence="9">
    <location>
        <begin position="138"/>
        <end position="189"/>
    </location>
</feature>
<evidence type="ECO:0000256" key="9">
    <source>
        <dbReference type="SAM" id="MobiDB-lite"/>
    </source>
</evidence>
<dbReference type="GO" id="GO:0061630">
    <property type="term" value="F:ubiquitin protein ligase activity"/>
    <property type="evidence" value="ECO:0007669"/>
    <property type="project" value="UniProtKB-EC"/>
</dbReference>
<keyword evidence="6 8" id="KW-0863">Zinc-finger</keyword>
<dbReference type="EC" id="2.3.2.27" evidence="3"/>